<dbReference type="AlphaFoldDB" id="A0A699ZNI7"/>
<organism evidence="1 2">
    <name type="scientific">Haematococcus lacustris</name>
    <name type="common">Green alga</name>
    <name type="synonym">Haematococcus pluvialis</name>
    <dbReference type="NCBI Taxonomy" id="44745"/>
    <lineage>
        <taxon>Eukaryota</taxon>
        <taxon>Viridiplantae</taxon>
        <taxon>Chlorophyta</taxon>
        <taxon>core chlorophytes</taxon>
        <taxon>Chlorophyceae</taxon>
        <taxon>CS clade</taxon>
        <taxon>Chlamydomonadales</taxon>
        <taxon>Haematococcaceae</taxon>
        <taxon>Haematococcus</taxon>
    </lineage>
</organism>
<reference evidence="1 2" key="1">
    <citation type="submission" date="2020-02" db="EMBL/GenBank/DDBJ databases">
        <title>Draft genome sequence of Haematococcus lacustris strain NIES-144.</title>
        <authorList>
            <person name="Morimoto D."/>
            <person name="Nakagawa S."/>
            <person name="Yoshida T."/>
            <person name="Sawayama S."/>
        </authorList>
    </citation>
    <scope>NUCLEOTIDE SEQUENCE [LARGE SCALE GENOMIC DNA]</scope>
    <source>
        <strain evidence="1 2">NIES-144</strain>
    </source>
</reference>
<evidence type="ECO:0000313" key="1">
    <source>
        <dbReference type="EMBL" id="GFH22750.1"/>
    </source>
</evidence>
<gene>
    <name evidence="1" type="ORF">HaLaN_20262</name>
</gene>
<accession>A0A699ZNI7</accession>
<evidence type="ECO:0000313" key="2">
    <source>
        <dbReference type="Proteomes" id="UP000485058"/>
    </source>
</evidence>
<proteinExistence type="predicted"/>
<keyword evidence="2" id="KW-1185">Reference proteome</keyword>
<name>A0A699ZNI7_HAELA</name>
<dbReference type="Proteomes" id="UP000485058">
    <property type="component" value="Unassembled WGS sequence"/>
</dbReference>
<protein>
    <submittedName>
        <fullName evidence="1">Uncharacterized protein</fullName>
    </submittedName>
</protein>
<comment type="caution">
    <text evidence="1">The sequence shown here is derived from an EMBL/GenBank/DDBJ whole genome shotgun (WGS) entry which is preliminary data.</text>
</comment>
<dbReference type="EMBL" id="BLLF01002115">
    <property type="protein sequence ID" value="GFH22750.1"/>
    <property type="molecule type" value="Genomic_DNA"/>
</dbReference>
<sequence>MSAAHPCDLVTTPSPIPIAALAEPAISTTPSPSPFAAEGAQAVREEQAAATLAAWPCVMSLPQPQPDLLTPPGAVGMTMVVQVLVHDLPWQQQQQGVQGVQVTAGSSWPSLPPGWRIEARLSSGVALAVEEAVEEDGWMHAPQELRQAARPSR</sequence>